<dbReference type="AlphaFoldDB" id="A0A814DBD2"/>
<evidence type="ECO:0000256" key="2">
    <source>
        <dbReference type="ARBA" id="ARBA00022737"/>
    </source>
</evidence>
<dbReference type="OrthoDB" id="191686at2759"/>
<dbReference type="InterPro" id="IPR028846">
    <property type="entry name" value="Recoverin"/>
</dbReference>
<keyword evidence="2" id="KW-0677">Repeat</keyword>
<evidence type="ECO:0000256" key="3">
    <source>
        <dbReference type="ARBA" id="ARBA00022837"/>
    </source>
</evidence>
<dbReference type="SUPFAM" id="SSF47473">
    <property type="entry name" value="EF-hand"/>
    <property type="match status" value="1"/>
</dbReference>
<dbReference type="PRINTS" id="PR00450">
    <property type="entry name" value="RECOVERIN"/>
</dbReference>
<keyword evidence="1" id="KW-0479">Metal-binding</keyword>
<dbReference type="PANTHER" id="PTHR23055:SF167">
    <property type="entry name" value="EF-HAND DOMAIN-CONTAINING PROTEIN"/>
    <property type="match status" value="1"/>
</dbReference>
<evidence type="ECO:0000313" key="6">
    <source>
        <dbReference type="EMBL" id="CAF0952176.1"/>
    </source>
</evidence>
<dbReference type="SMART" id="SM00054">
    <property type="entry name" value="EFh"/>
    <property type="match status" value="2"/>
</dbReference>
<dbReference type="Pfam" id="PF13499">
    <property type="entry name" value="EF-hand_7"/>
    <property type="match status" value="1"/>
</dbReference>
<dbReference type="CDD" id="cd00051">
    <property type="entry name" value="EFh"/>
    <property type="match status" value="2"/>
</dbReference>
<protein>
    <recommendedName>
        <fullName evidence="5">EF-hand domain-containing protein</fullName>
    </recommendedName>
</protein>
<gene>
    <name evidence="6" type="ORF">QVE165_LOCUS12280</name>
</gene>
<sequence length="216" mass="24904">MNAVRSAGGGGHRRSYKLHNENSNAKSPARRPTCSIKELMQRTKFSKDEVCHLYRTFKQDCPSGEITKAHFTSIYSTLFPSGESFRYSGFLFRNIDRADTGCIRFEDIIVTLSVLTRGSIEDRINWVFDLYDLNKDGVLTRLELVQMVAAIFQLILPVSKMNFTSITNMIEERTNQIFKNWDTDGSGHIYREDFLRYCLQDETIQHSMEMLKSGIC</sequence>
<dbReference type="Gene3D" id="1.10.238.10">
    <property type="entry name" value="EF-hand"/>
    <property type="match status" value="1"/>
</dbReference>
<dbReference type="PROSITE" id="PS00018">
    <property type="entry name" value="EF_HAND_1"/>
    <property type="match status" value="1"/>
</dbReference>
<dbReference type="InterPro" id="IPR018247">
    <property type="entry name" value="EF_Hand_1_Ca_BS"/>
</dbReference>
<feature type="region of interest" description="Disordered" evidence="4">
    <location>
        <begin position="1"/>
        <end position="32"/>
    </location>
</feature>
<name>A0A814DBD2_9BILA</name>
<feature type="domain" description="EF-hand" evidence="5">
    <location>
        <begin position="169"/>
        <end position="204"/>
    </location>
</feature>
<keyword evidence="7" id="KW-1185">Reference proteome</keyword>
<dbReference type="EMBL" id="CAJNOM010000061">
    <property type="protein sequence ID" value="CAF0952176.1"/>
    <property type="molecule type" value="Genomic_DNA"/>
</dbReference>
<evidence type="ECO:0000313" key="7">
    <source>
        <dbReference type="Proteomes" id="UP000663832"/>
    </source>
</evidence>
<organism evidence="6 7">
    <name type="scientific">Adineta steineri</name>
    <dbReference type="NCBI Taxonomy" id="433720"/>
    <lineage>
        <taxon>Eukaryota</taxon>
        <taxon>Metazoa</taxon>
        <taxon>Spiralia</taxon>
        <taxon>Gnathifera</taxon>
        <taxon>Rotifera</taxon>
        <taxon>Eurotatoria</taxon>
        <taxon>Bdelloidea</taxon>
        <taxon>Adinetida</taxon>
        <taxon>Adinetidae</taxon>
        <taxon>Adineta</taxon>
    </lineage>
</organism>
<dbReference type="InterPro" id="IPR011992">
    <property type="entry name" value="EF-hand-dom_pair"/>
</dbReference>
<dbReference type="InterPro" id="IPR002048">
    <property type="entry name" value="EF_hand_dom"/>
</dbReference>
<comment type="caution">
    <text evidence="6">The sequence shown here is derived from an EMBL/GenBank/DDBJ whole genome shotgun (WGS) entry which is preliminary data.</text>
</comment>
<evidence type="ECO:0000256" key="1">
    <source>
        <dbReference type="ARBA" id="ARBA00022723"/>
    </source>
</evidence>
<dbReference type="PANTHER" id="PTHR23055">
    <property type="entry name" value="CALCIUM BINDING PROTEINS"/>
    <property type="match status" value="1"/>
</dbReference>
<evidence type="ECO:0000259" key="5">
    <source>
        <dbReference type="PROSITE" id="PS50222"/>
    </source>
</evidence>
<proteinExistence type="predicted"/>
<accession>A0A814DBD2</accession>
<evidence type="ECO:0000256" key="4">
    <source>
        <dbReference type="SAM" id="MobiDB-lite"/>
    </source>
</evidence>
<dbReference type="Proteomes" id="UP000663832">
    <property type="component" value="Unassembled WGS sequence"/>
</dbReference>
<reference evidence="6" key="1">
    <citation type="submission" date="2021-02" db="EMBL/GenBank/DDBJ databases">
        <authorList>
            <person name="Nowell W R."/>
        </authorList>
    </citation>
    <scope>NUCLEOTIDE SEQUENCE</scope>
</reference>
<dbReference type="GO" id="GO:0005509">
    <property type="term" value="F:calcium ion binding"/>
    <property type="evidence" value="ECO:0007669"/>
    <property type="project" value="InterPro"/>
</dbReference>
<feature type="domain" description="EF-hand" evidence="5">
    <location>
        <begin position="119"/>
        <end position="154"/>
    </location>
</feature>
<keyword evidence="3" id="KW-0106">Calcium</keyword>
<dbReference type="PROSITE" id="PS50222">
    <property type="entry name" value="EF_HAND_2"/>
    <property type="match status" value="2"/>
</dbReference>